<protein>
    <submittedName>
        <fullName evidence="3">Uncharacterized protein</fullName>
    </submittedName>
</protein>
<dbReference type="EMBL" id="LR796845">
    <property type="protein sequence ID" value="CAB4169677.1"/>
    <property type="molecule type" value="Genomic_DNA"/>
</dbReference>
<evidence type="ECO:0000313" key="3">
    <source>
        <dbReference type="EMBL" id="CAB4143923.1"/>
    </source>
</evidence>
<accession>A0A6J5MF12</accession>
<evidence type="ECO:0000313" key="5">
    <source>
        <dbReference type="EMBL" id="CAB4196385.1"/>
    </source>
</evidence>
<evidence type="ECO:0000313" key="4">
    <source>
        <dbReference type="EMBL" id="CAB4169677.1"/>
    </source>
</evidence>
<feature type="region of interest" description="Disordered" evidence="1">
    <location>
        <begin position="35"/>
        <end position="56"/>
    </location>
</feature>
<evidence type="ECO:0000256" key="2">
    <source>
        <dbReference type="SAM" id="Phobius"/>
    </source>
</evidence>
<gene>
    <name evidence="5" type="ORF">UFOVP1296_84</name>
    <name evidence="3" type="ORF">UFOVP471_9</name>
    <name evidence="4" type="ORF">UFOVP890_84</name>
</gene>
<feature type="transmembrane region" description="Helical" evidence="2">
    <location>
        <begin position="6"/>
        <end position="27"/>
    </location>
</feature>
<keyword evidence="2" id="KW-0812">Transmembrane</keyword>
<name>A0A6J5MF12_9CAUD</name>
<keyword evidence="2" id="KW-0472">Membrane</keyword>
<reference evidence="3" key="1">
    <citation type="submission" date="2020-04" db="EMBL/GenBank/DDBJ databases">
        <authorList>
            <person name="Chiriac C."/>
            <person name="Salcher M."/>
            <person name="Ghai R."/>
            <person name="Kavagutti S V."/>
        </authorList>
    </citation>
    <scope>NUCLEOTIDE SEQUENCE</scope>
</reference>
<organism evidence="3">
    <name type="scientific">uncultured Caudovirales phage</name>
    <dbReference type="NCBI Taxonomy" id="2100421"/>
    <lineage>
        <taxon>Viruses</taxon>
        <taxon>Duplodnaviria</taxon>
        <taxon>Heunggongvirae</taxon>
        <taxon>Uroviricota</taxon>
        <taxon>Caudoviricetes</taxon>
        <taxon>Peduoviridae</taxon>
        <taxon>Maltschvirus</taxon>
        <taxon>Maltschvirus maltsch</taxon>
    </lineage>
</organism>
<dbReference type="EMBL" id="LR796438">
    <property type="protein sequence ID" value="CAB4143923.1"/>
    <property type="molecule type" value="Genomic_DNA"/>
</dbReference>
<dbReference type="EMBL" id="LR797240">
    <property type="protein sequence ID" value="CAB4196385.1"/>
    <property type="molecule type" value="Genomic_DNA"/>
</dbReference>
<sequence length="56" mass="6235">MSDYTFFGLLFMGIGLGGFTISTIRLMRMHMQDAKGDTPLSKNLNKKVHTDQKGGQ</sequence>
<evidence type="ECO:0000256" key="1">
    <source>
        <dbReference type="SAM" id="MobiDB-lite"/>
    </source>
</evidence>
<keyword evidence="2" id="KW-1133">Transmembrane helix</keyword>
<proteinExistence type="predicted"/>